<dbReference type="Pfam" id="PF05136">
    <property type="entry name" value="Phage_portal_2"/>
    <property type="match status" value="1"/>
</dbReference>
<name>A0A6C2U4J9_PONDE</name>
<dbReference type="EMBL" id="CAAHFG010000002">
    <property type="protein sequence ID" value="VGO14747.1"/>
    <property type="molecule type" value="Genomic_DNA"/>
</dbReference>
<dbReference type="GO" id="GO:0005198">
    <property type="term" value="F:structural molecule activity"/>
    <property type="evidence" value="ECO:0007669"/>
    <property type="project" value="InterPro"/>
</dbReference>
<feature type="region of interest" description="Disordered" evidence="1">
    <location>
        <begin position="249"/>
        <end position="269"/>
    </location>
</feature>
<keyword evidence="3" id="KW-1185">Reference proteome</keyword>
<proteinExistence type="predicted"/>
<dbReference type="RefSeq" id="WP_136080380.1">
    <property type="nucleotide sequence ID" value="NZ_CAAHFG010000002.1"/>
</dbReference>
<dbReference type="GO" id="GO:0019068">
    <property type="term" value="P:virion assembly"/>
    <property type="evidence" value="ECO:0007669"/>
    <property type="project" value="InterPro"/>
</dbReference>
<evidence type="ECO:0000313" key="3">
    <source>
        <dbReference type="Proteomes" id="UP000366872"/>
    </source>
</evidence>
<evidence type="ECO:0008006" key="4">
    <source>
        <dbReference type="Google" id="ProtNLM"/>
    </source>
</evidence>
<dbReference type="Proteomes" id="UP000366872">
    <property type="component" value="Unassembled WGS sequence"/>
</dbReference>
<dbReference type="InterPro" id="IPR006429">
    <property type="entry name" value="Phage_lambda_portal"/>
</dbReference>
<sequence length="484" mass="54844">MSKKTSLEYNAIQSKGQRKAPATRTMSEDAMLKPRDRRKLTGTVHDQMRNLSLVAWMVRKHLDYVTDFNVLIRTGNDALDAKLNQLFEWHGRKENFDICKRHSRRRALRLWESHRATDGDALAVMLKTGNLQFIEGDRIAGATATFPKKNRPKTLNDNGLVLDQYGAVKKYAITNRVDRDLVYSHMVDAKYCIFDGYFQRFDQTRGISPLTTAITTFQDLYENWDFTLLKIKLHALFGIAISQKLDEEDTGINDDGEQEGDIGSDEFGTAASAGTANAGEAEINFMDGPQLLRLEPGEGADTIESKTPNSGFLDFSEVMIRAGLLALDIPYTFYDSMKSSFSARIIDRNDYEESCRQKRESIRSFLNQYTAWKVAAWARLPDVAKLMKAAGITDARELVRAVEWIPAGQPWYDPKSQIEAELKAVAGGIQSRQRICQKYNLGDWRKIVRELEEEEREIEKRKVSVAIGDPGQETKGQEEGDGNE</sequence>
<feature type="compositionally biased region" description="Acidic residues" evidence="1">
    <location>
        <begin position="249"/>
        <end position="264"/>
    </location>
</feature>
<evidence type="ECO:0000256" key="1">
    <source>
        <dbReference type="SAM" id="MobiDB-lite"/>
    </source>
</evidence>
<dbReference type="AlphaFoldDB" id="A0A6C2U4J9"/>
<organism evidence="2 3">
    <name type="scientific">Pontiella desulfatans</name>
    <dbReference type="NCBI Taxonomy" id="2750659"/>
    <lineage>
        <taxon>Bacteria</taxon>
        <taxon>Pseudomonadati</taxon>
        <taxon>Kiritimatiellota</taxon>
        <taxon>Kiritimatiellia</taxon>
        <taxon>Kiritimatiellales</taxon>
        <taxon>Pontiellaceae</taxon>
        <taxon>Pontiella</taxon>
    </lineage>
</organism>
<evidence type="ECO:0000313" key="2">
    <source>
        <dbReference type="EMBL" id="VGO14747.1"/>
    </source>
</evidence>
<gene>
    <name evidence="2" type="ORF">PDESU_03316</name>
</gene>
<protein>
    <recommendedName>
        <fullName evidence="4">Phage portal protein, lambda family</fullName>
    </recommendedName>
</protein>
<feature type="region of interest" description="Disordered" evidence="1">
    <location>
        <begin position="459"/>
        <end position="484"/>
    </location>
</feature>
<feature type="region of interest" description="Disordered" evidence="1">
    <location>
        <begin position="1"/>
        <end position="27"/>
    </location>
</feature>
<accession>A0A6C2U4J9</accession>
<reference evidence="2 3" key="1">
    <citation type="submission" date="2019-04" db="EMBL/GenBank/DDBJ databases">
        <authorList>
            <person name="Van Vliet M D."/>
        </authorList>
    </citation>
    <scope>NUCLEOTIDE SEQUENCE [LARGE SCALE GENOMIC DNA]</scope>
    <source>
        <strain evidence="2 3">F1</strain>
    </source>
</reference>